<dbReference type="Proteomes" id="UP000694920">
    <property type="component" value="Unplaced"/>
</dbReference>
<reference evidence="2" key="1">
    <citation type="submission" date="2025-08" db="UniProtKB">
        <authorList>
            <consortium name="RefSeq"/>
        </authorList>
    </citation>
    <scope>IDENTIFICATION</scope>
</reference>
<dbReference type="AlphaFoldDB" id="A0AAJ7RNJ4"/>
<gene>
    <name evidence="2" type="primary">LOC107270555</name>
</gene>
<organism evidence="1 2">
    <name type="scientific">Cephus cinctus</name>
    <name type="common">Wheat stem sawfly</name>
    <dbReference type="NCBI Taxonomy" id="211228"/>
    <lineage>
        <taxon>Eukaryota</taxon>
        <taxon>Metazoa</taxon>
        <taxon>Ecdysozoa</taxon>
        <taxon>Arthropoda</taxon>
        <taxon>Hexapoda</taxon>
        <taxon>Insecta</taxon>
        <taxon>Pterygota</taxon>
        <taxon>Neoptera</taxon>
        <taxon>Endopterygota</taxon>
        <taxon>Hymenoptera</taxon>
        <taxon>Cephoidea</taxon>
        <taxon>Cephidae</taxon>
        <taxon>Cephus</taxon>
    </lineage>
</organism>
<dbReference type="Gene3D" id="2.120.10.30">
    <property type="entry name" value="TolB, C-terminal domain"/>
    <property type="match status" value="1"/>
</dbReference>
<proteinExistence type="predicted"/>
<dbReference type="InterPro" id="IPR011042">
    <property type="entry name" value="6-blade_b-propeller_TolB-like"/>
</dbReference>
<accession>A0AAJ7RNJ4</accession>
<dbReference type="GeneID" id="107270555"/>
<sequence>METRGMFETPEANAFQIKNRIARPFLFEVFVSILLLKASERYLVENTANVKGCFMNESCHVTKENSYNHSTISTQLTLINVNARTEKSLRSIELPAEGVTSVIFDGPILDLLYVTTSRIKLNATHRLEEPKACSIFAVKGLDVHVLL</sequence>
<evidence type="ECO:0000313" key="1">
    <source>
        <dbReference type="Proteomes" id="UP000694920"/>
    </source>
</evidence>
<dbReference type="RefSeq" id="XP_024943712.1">
    <property type="nucleotide sequence ID" value="XM_025087944.1"/>
</dbReference>
<evidence type="ECO:0000313" key="2">
    <source>
        <dbReference type="RefSeq" id="XP_024943712.1"/>
    </source>
</evidence>
<keyword evidence="1" id="KW-1185">Reference proteome</keyword>
<protein>
    <submittedName>
        <fullName evidence="2">Uncharacterized protein LOC107270555 isoform X2</fullName>
    </submittedName>
</protein>
<name>A0AAJ7RNJ4_CEPCN</name>